<dbReference type="Gene3D" id="3.30.420.40">
    <property type="match status" value="1"/>
</dbReference>
<dbReference type="PANTHER" id="PTHR43190:SF3">
    <property type="entry name" value="N-ACETYL-D-GLUCOSAMINE KINASE"/>
    <property type="match status" value="1"/>
</dbReference>
<sequence length="226" mass="23641">MAWLGVDGGGTKTEALLVSDHDVLGWARAGASNHQAVGMTEALDTLTSLAEEVRKQSGLGWDAIDAAVFGLAGADFPEDVDALTSGLKGRLPLASLTVLNDAEIALTAGSESGTGIVAVAGTAWNTFGVSPSGERRHVGGLGYEWGDYGSGIDVAREVLHAAFRSAELRGEKTILEAMVLNLLGVPDYAALSRALYFHEIPETHFFIVVPFCFQAAAGGDRVAQRI</sequence>
<comment type="caution">
    <text evidence="2">The sequence shown here is derived from an EMBL/GenBank/DDBJ whole genome shotgun (WGS) entry which is preliminary data.</text>
</comment>
<protein>
    <recommendedName>
        <fullName evidence="1">ATPase BadF/BadG/BcrA/BcrD type domain-containing protein</fullName>
    </recommendedName>
</protein>
<dbReference type="Pfam" id="PF01869">
    <property type="entry name" value="BcrAD_BadFG"/>
    <property type="match status" value="1"/>
</dbReference>
<dbReference type="CDD" id="cd24007">
    <property type="entry name" value="ASKHA_NBD_eukNAGK-like"/>
    <property type="match status" value="1"/>
</dbReference>
<organism evidence="2 3">
    <name type="scientific">Sulfobacillus harzensis</name>
    <dbReference type="NCBI Taxonomy" id="2729629"/>
    <lineage>
        <taxon>Bacteria</taxon>
        <taxon>Bacillati</taxon>
        <taxon>Bacillota</taxon>
        <taxon>Clostridia</taxon>
        <taxon>Eubacteriales</taxon>
        <taxon>Clostridiales Family XVII. Incertae Sedis</taxon>
        <taxon>Sulfobacillus</taxon>
    </lineage>
</organism>
<evidence type="ECO:0000313" key="3">
    <source>
        <dbReference type="Proteomes" id="UP000533476"/>
    </source>
</evidence>
<gene>
    <name evidence="2" type="ORF">HIJ39_09345</name>
</gene>
<dbReference type="RefSeq" id="WP_169098978.1">
    <property type="nucleotide sequence ID" value="NZ_JABBVZ010000025.1"/>
</dbReference>
<accession>A0A7Y0L3J1</accession>
<dbReference type="PANTHER" id="PTHR43190">
    <property type="entry name" value="N-ACETYL-D-GLUCOSAMINE KINASE"/>
    <property type="match status" value="1"/>
</dbReference>
<proteinExistence type="predicted"/>
<name>A0A7Y0L3J1_9FIRM</name>
<feature type="domain" description="ATPase BadF/BadG/BcrA/BcrD type" evidence="1">
    <location>
        <begin position="4"/>
        <end position="174"/>
    </location>
</feature>
<dbReference type="AlphaFoldDB" id="A0A7Y0L3J1"/>
<dbReference type="InterPro" id="IPR052519">
    <property type="entry name" value="Euk-type_GlcNAc_Kinase"/>
</dbReference>
<evidence type="ECO:0000259" key="1">
    <source>
        <dbReference type="Pfam" id="PF01869"/>
    </source>
</evidence>
<dbReference type="Proteomes" id="UP000533476">
    <property type="component" value="Unassembled WGS sequence"/>
</dbReference>
<dbReference type="InterPro" id="IPR002731">
    <property type="entry name" value="ATPase_BadF"/>
</dbReference>
<dbReference type="EMBL" id="JABBVZ010000025">
    <property type="protein sequence ID" value="NMP22555.1"/>
    <property type="molecule type" value="Genomic_DNA"/>
</dbReference>
<evidence type="ECO:0000313" key="2">
    <source>
        <dbReference type="EMBL" id="NMP22555.1"/>
    </source>
</evidence>
<keyword evidence="3" id="KW-1185">Reference proteome</keyword>
<dbReference type="InterPro" id="IPR043129">
    <property type="entry name" value="ATPase_NBD"/>
</dbReference>
<reference evidence="2 3" key="1">
    <citation type="submission" date="2020-04" db="EMBL/GenBank/DDBJ databases">
        <authorList>
            <person name="Zhang R."/>
            <person name="Schippers A."/>
        </authorList>
    </citation>
    <scope>NUCLEOTIDE SEQUENCE [LARGE SCALE GENOMIC DNA]</scope>
    <source>
        <strain evidence="2 3">DSM 109850</strain>
    </source>
</reference>
<dbReference type="SUPFAM" id="SSF53067">
    <property type="entry name" value="Actin-like ATPase domain"/>
    <property type="match status" value="2"/>
</dbReference>